<dbReference type="PROSITE" id="PS51387">
    <property type="entry name" value="FAD_PCMH"/>
    <property type="match status" value="1"/>
</dbReference>
<evidence type="ECO:0000256" key="6">
    <source>
        <dbReference type="ARBA" id="ARBA00022630"/>
    </source>
</evidence>
<feature type="binding site" evidence="16">
    <location>
        <begin position="182"/>
        <end position="189"/>
    </location>
    <ligand>
        <name>FAD</name>
        <dbReference type="ChEBI" id="CHEBI:57692"/>
    </ligand>
</feature>
<dbReference type="Pfam" id="PF01315">
    <property type="entry name" value="Ald_Xan_dh_C"/>
    <property type="match status" value="1"/>
</dbReference>
<evidence type="ECO:0000256" key="17">
    <source>
        <dbReference type="PIRSR" id="PIRSR000127-3"/>
    </source>
</evidence>
<comment type="subunit">
    <text evidence="4">Homodimer.</text>
</comment>
<reference evidence="19" key="1">
    <citation type="submission" date="2022-03" db="EMBL/GenBank/DDBJ databases">
        <authorList>
            <person name="Tunstrom K."/>
        </authorList>
    </citation>
    <scope>NUCLEOTIDE SEQUENCE</scope>
</reference>
<dbReference type="GO" id="GO:0016491">
    <property type="term" value="F:oxidoreductase activity"/>
    <property type="evidence" value="ECO:0007669"/>
    <property type="project" value="UniProtKB-KW"/>
</dbReference>
<keyword evidence="7 17" id="KW-0001">2Fe-2S</keyword>
<comment type="cofactor">
    <cofactor evidence="14">
        <name>[2Fe-2S] cluster</name>
        <dbReference type="ChEBI" id="CHEBI:190135"/>
    </cofactor>
</comment>
<dbReference type="GO" id="GO:0005506">
    <property type="term" value="F:iron ion binding"/>
    <property type="evidence" value="ECO:0007669"/>
    <property type="project" value="InterPro"/>
</dbReference>
<dbReference type="InterPro" id="IPR016166">
    <property type="entry name" value="FAD-bd_PCMH"/>
</dbReference>
<dbReference type="InterPro" id="IPR000674">
    <property type="entry name" value="Ald_Oxase/Xan_DH_a/b"/>
</dbReference>
<dbReference type="SUPFAM" id="SSF55447">
    <property type="entry name" value="CO dehydrogenase flavoprotein C-terminal domain-like"/>
    <property type="match status" value="1"/>
</dbReference>
<dbReference type="FunFam" id="3.30.365.10:FF:000004">
    <property type="entry name" value="Xanthine dehydrogenase oxidase"/>
    <property type="match status" value="1"/>
</dbReference>
<dbReference type="Gene3D" id="3.30.365.10">
    <property type="entry name" value="Aldehyde oxidase/xanthine dehydrogenase, molybdopterin binding domain"/>
    <property type="match status" value="4"/>
</dbReference>
<dbReference type="Gene3D" id="3.90.1170.50">
    <property type="entry name" value="Aldehyde oxidase/xanthine dehydrogenase, a/b hammerhead"/>
    <property type="match status" value="1"/>
</dbReference>
<evidence type="ECO:0000256" key="7">
    <source>
        <dbReference type="ARBA" id="ARBA00022714"/>
    </source>
</evidence>
<feature type="binding site" evidence="17">
    <location>
        <position position="76"/>
    </location>
    <ligand>
        <name>[2Fe-2S] cluster</name>
        <dbReference type="ChEBI" id="CHEBI:190135"/>
        <label>2</label>
    </ligand>
</feature>
<evidence type="ECO:0000256" key="4">
    <source>
        <dbReference type="ARBA" id="ARBA00011738"/>
    </source>
</evidence>
<dbReference type="SMART" id="SM01008">
    <property type="entry name" value="Ald_Xan_dh_C"/>
    <property type="match status" value="1"/>
</dbReference>
<feature type="binding site" evidence="16">
    <location>
        <position position="836"/>
    </location>
    <ligand>
        <name>substrate</name>
    </ligand>
</feature>
<dbReference type="FunFam" id="3.30.465.10:FF:000004">
    <property type="entry name" value="Xanthine dehydrogenase/oxidase"/>
    <property type="match status" value="1"/>
</dbReference>
<dbReference type="Gene3D" id="3.30.390.50">
    <property type="entry name" value="CO dehydrogenase flavoprotein, C-terminal domain"/>
    <property type="match status" value="1"/>
</dbReference>
<dbReference type="InterPro" id="IPR036884">
    <property type="entry name" value="2Fe-2S-bd_dom_sf"/>
</dbReference>
<dbReference type="SUPFAM" id="SSF56176">
    <property type="entry name" value="FAD-binding/transporter-associated domain-like"/>
    <property type="match status" value="1"/>
</dbReference>
<feature type="binding site" evidence="17">
    <location>
        <position position="1001"/>
    </location>
    <ligand>
        <name>Mo-molybdopterin</name>
        <dbReference type="ChEBI" id="CHEBI:71302"/>
    </ligand>
    <ligandPart>
        <name>Mo</name>
        <dbReference type="ChEBI" id="CHEBI:28685"/>
    </ligandPart>
</feature>
<dbReference type="FunFam" id="3.30.43.10:FF:000001">
    <property type="entry name" value="Xanthine dehydrogenase/oxidase"/>
    <property type="match status" value="1"/>
</dbReference>
<dbReference type="InterPro" id="IPR036683">
    <property type="entry name" value="CO_DH_flav_C_dom_sf"/>
</dbReference>
<evidence type="ECO:0000313" key="20">
    <source>
        <dbReference type="Proteomes" id="UP001153954"/>
    </source>
</evidence>
<dbReference type="Proteomes" id="UP001153954">
    <property type="component" value="Unassembled WGS sequence"/>
</dbReference>
<dbReference type="SUPFAM" id="SSF47741">
    <property type="entry name" value="CO dehydrogenase ISP C-domain like"/>
    <property type="match status" value="1"/>
</dbReference>
<evidence type="ECO:0000256" key="14">
    <source>
        <dbReference type="ARBA" id="ARBA00034078"/>
    </source>
</evidence>
<feature type="binding site" evidence="17">
    <location>
        <position position="74"/>
    </location>
    <ligand>
        <name>[2Fe-2S] cluster</name>
        <dbReference type="ChEBI" id="CHEBI:190135"/>
        <label>2</label>
    </ligand>
</feature>
<dbReference type="InterPro" id="IPR046867">
    <property type="entry name" value="AldOxase/xan_DH_MoCoBD2"/>
</dbReference>
<comment type="cofactor">
    <cofactor evidence="17">
        <name>[2Fe-2S] cluster</name>
        <dbReference type="ChEBI" id="CHEBI:190135"/>
    </cofactor>
    <text evidence="17">Binds 2 [2Fe-2S] clusters.</text>
</comment>
<keyword evidence="5 17" id="KW-0500">Molybdenum</keyword>
<dbReference type="FunFam" id="3.30.365.10:FF:000001">
    <property type="entry name" value="Xanthine dehydrogenase oxidase"/>
    <property type="match status" value="1"/>
</dbReference>
<feature type="binding site" evidence="17">
    <location>
        <position position="42"/>
    </location>
    <ligand>
        <name>[2Fe-2S] cluster</name>
        <dbReference type="ChEBI" id="CHEBI:190135"/>
        <label>2</label>
    </ligand>
</feature>
<dbReference type="InterPro" id="IPR002346">
    <property type="entry name" value="Mopterin_DH_FAD-bd"/>
</dbReference>
<comment type="cofactor">
    <cofactor evidence="1 16">
        <name>FAD</name>
        <dbReference type="ChEBI" id="CHEBI:57692"/>
    </cofactor>
</comment>
<dbReference type="Gene3D" id="3.30.465.10">
    <property type="match status" value="1"/>
</dbReference>
<evidence type="ECO:0000256" key="2">
    <source>
        <dbReference type="ARBA" id="ARBA00004275"/>
    </source>
</evidence>
<dbReference type="GO" id="GO:0005777">
    <property type="term" value="C:peroxisome"/>
    <property type="evidence" value="ECO:0007669"/>
    <property type="project" value="UniProtKB-SubCell"/>
</dbReference>
<feature type="binding site" evidence="16">
    <location>
        <position position="724"/>
    </location>
    <ligand>
        <name>substrate</name>
    </ligand>
</feature>
<protein>
    <recommendedName>
        <fullName evidence="18">FAD-binding PCMH-type domain-containing protein</fullName>
    </recommendedName>
</protein>
<dbReference type="InterPro" id="IPR016208">
    <property type="entry name" value="Ald_Oxase/xanthine_DH-like"/>
</dbReference>
<feature type="binding site" evidence="16">
    <location>
        <position position="347"/>
    </location>
    <ligand>
        <name>FAD</name>
        <dbReference type="ChEBI" id="CHEBI:57692"/>
    </ligand>
</feature>
<dbReference type="PANTHER" id="PTHR45444">
    <property type="entry name" value="XANTHINE DEHYDROGENASE"/>
    <property type="match status" value="1"/>
</dbReference>
<feature type="binding site" evidence="16">
    <location>
        <position position="261"/>
    </location>
    <ligand>
        <name>FAD</name>
        <dbReference type="ChEBI" id="CHEBI:57692"/>
    </ligand>
</feature>
<keyword evidence="13" id="KW-0576">Peroxisome</keyword>
<dbReference type="InterPro" id="IPR008274">
    <property type="entry name" value="AldOxase/xan_DH_MoCoBD1"/>
</dbReference>
<dbReference type="InterPro" id="IPR016167">
    <property type="entry name" value="FAD-bd_PCMH_sub1"/>
</dbReference>
<dbReference type="GO" id="GO:0071949">
    <property type="term" value="F:FAD binding"/>
    <property type="evidence" value="ECO:0007669"/>
    <property type="project" value="InterPro"/>
</dbReference>
<dbReference type="Pfam" id="PF03450">
    <property type="entry name" value="CO_deh_flav_C"/>
    <property type="match status" value="1"/>
</dbReference>
<evidence type="ECO:0000256" key="8">
    <source>
        <dbReference type="ARBA" id="ARBA00022723"/>
    </source>
</evidence>
<evidence type="ECO:0000256" key="1">
    <source>
        <dbReference type="ARBA" id="ARBA00001974"/>
    </source>
</evidence>
<dbReference type="Pfam" id="PF01799">
    <property type="entry name" value="Fer2_2"/>
    <property type="match status" value="1"/>
</dbReference>
<evidence type="ECO:0000256" key="13">
    <source>
        <dbReference type="ARBA" id="ARBA00023140"/>
    </source>
</evidence>
<feature type="binding site" evidence="16">
    <location>
        <position position="284"/>
    </location>
    <ligand>
        <name>FAD</name>
        <dbReference type="ChEBI" id="CHEBI:57692"/>
    </ligand>
</feature>
<evidence type="ECO:0000256" key="10">
    <source>
        <dbReference type="ARBA" id="ARBA00023002"/>
    </source>
</evidence>
<dbReference type="InterPro" id="IPR037165">
    <property type="entry name" value="AldOxase/xan_DH_Mopterin-bd_sf"/>
</dbReference>
<dbReference type="EMBL" id="CAKOGL010000031">
    <property type="protein sequence ID" value="CAH2108384.1"/>
    <property type="molecule type" value="Genomic_DNA"/>
</dbReference>
<dbReference type="GO" id="GO:0051537">
    <property type="term" value="F:2 iron, 2 sulfur cluster binding"/>
    <property type="evidence" value="ECO:0007669"/>
    <property type="project" value="UniProtKB-KW"/>
</dbReference>
<feature type="binding site" evidence="17">
    <location>
        <position position="720"/>
    </location>
    <ligand>
        <name>Mo-molybdopterin</name>
        <dbReference type="ChEBI" id="CHEBI:71302"/>
    </ligand>
    <ligandPart>
        <name>Mo</name>
        <dbReference type="ChEBI" id="CHEBI:28685"/>
    </ligandPart>
</feature>
<dbReference type="Gene3D" id="1.10.150.120">
    <property type="entry name" value="[2Fe-2S]-binding domain"/>
    <property type="match status" value="1"/>
</dbReference>
<evidence type="ECO:0000256" key="15">
    <source>
        <dbReference type="PIRSR" id="PIRSR000127-1"/>
    </source>
</evidence>
<dbReference type="InterPro" id="IPR002888">
    <property type="entry name" value="2Fe-2S-bd"/>
</dbReference>
<dbReference type="InterPro" id="IPR005107">
    <property type="entry name" value="CO_DH_flav_C"/>
</dbReference>
<name>A0AAU9VAL8_EUPED</name>
<feature type="binding site" evidence="17">
    <location>
        <position position="689"/>
    </location>
    <ligand>
        <name>Mo-molybdopterin</name>
        <dbReference type="ChEBI" id="CHEBI:71302"/>
    </ligand>
    <ligandPart>
        <name>Mo</name>
        <dbReference type="ChEBI" id="CHEBI:28685"/>
    </ligandPart>
</feature>
<dbReference type="Pfam" id="PF02738">
    <property type="entry name" value="MoCoBD_1"/>
    <property type="match status" value="1"/>
</dbReference>
<evidence type="ECO:0000256" key="9">
    <source>
        <dbReference type="ARBA" id="ARBA00022827"/>
    </source>
</evidence>
<feature type="binding site" evidence="16">
    <location>
        <begin position="271"/>
        <end position="275"/>
    </location>
    <ligand>
        <name>FAD</name>
        <dbReference type="ChEBI" id="CHEBI:57692"/>
    </ligand>
</feature>
<evidence type="ECO:0000313" key="19">
    <source>
        <dbReference type="EMBL" id="CAH2108384.1"/>
    </source>
</evidence>
<dbReference type="Gene3D" id="3.30.43.10">
    <property type="entry name" value="Uridine Diphospho-n-acetylenolpyruvylglucosamine Reductase, domain 2"/>
    <property type="match status" value="1"/>
</dbReference>
<evidence type="ECO:0000256" key="3">
    <source>
        <dbReference type="ARBA" id="ARBA00006849"/>
    </source>
</evidence>
<keyword evidence="20" id="KW-1185">Reference proteome</keyword>
<evidence type="ECO:0000256" key="16">
    <source>
        <dbReference type="PIRSR" id="PIRSR000127-2"/>
    </source>
</evidence>
<comment type="caution">
    <text evidence="19">The sequence shown here is derived from an EMBL/GenBank/DDBJ whole genome shotgun (WGS) entry which is preliminary data.</text>
</comment>
<keyword evidence="12 17" id="KW-0411">Iron-sulfur</keyword>
<comment type="similarity">
    <text evidence="3">Belongs to the xanthine dehydrogenase family.</text>
</comment>
<evidence type="ECO:0000256" key="11">
    <source>
        <dbReference type="ARBA" id="ARBA00023004"/>
    </source>
</evidence>
<dbReference type="Pfam" id="PF00941">
    <property type="entry name" value="FAD_binding_5"/>
    <property type="match status" value="1"/>
</dbReference>
<keyword evidence="10" id="KW-0560">Oxidoreductase</keyword>
<dbReference type="PANTHER" id="PTHR45444:SF3">
    <property type="entry name" value="XANTHINE DEHYDROGENASE"/>
    <property type="match status" value="1"/>
</dbReference>
<dbReference type="SUPFAM" id="SSF56003">
    <property type="entry name" value="Molybdenum cofactor-binding domain"/>
    <property type="match status" value="1"/>
</dbReference>
<comment type="subcellular location">
    <subcellularLocation>
        <location evidence="2">Peroxisome</location>
    </subcellularLocation>
</comment>
<dbReference type="SMART" id="SM01092">
    <property type="entry name" value="CO_deh_flav_C"/>
    <property type="match status" value="1"/>
</dbReference>
<dbReference type="InterPro" id="IPR036856">
    <property type="entry name" value="Ald_Oxase/Xan_DH_a/b_sf"/>
</dbReference>
<dbReference type="AlphaFoldDB" id="A0AAU9VAL8"/>
<dbReference type="PIRSF" id="PIRSF000127">
    <property type="entry name" value="Xanthine_DH"/>
    <property type="match status" value="1"/>
</dbReference>
<keyword evidence="6" id="KW-0285">Flavoprotein</keyword>
<evidence type="ECO:0000256" key="5">
    <source>
        <dbReference type="ARBA" id="ARBA00022505"/>
    </source>
</evidence>
<dbReference type="Pfam" id="PF20256">
    <property type="entry name" value="MoCoBD_2"/>
    <property type="match status" value="1"/>
</dbReference>
<feature type="domain" description="FAD-binding PCMH-type" evidence="18">
    <location>
        <begin position="154"/>
        <end position="339"/>
    </location>
</feature>
<keyword evidence="11 17" id="KW-0408">Iron</keyword>
<feature type="binding site" evidence="17">
    <location>
        <position position="834"/>
    </location>
    <ligand>
        <name>Mo-molybdopterin</name>
        <dbReference type="ChEBI" id="CHEBI:71302"/>
    </ligand>
    <ligandPart>
        <name>Mo</name>
        <dbReference type="ChEBI" id="CHEBI:28685"/>
    </ligandPart>
</feature>
<dbReference type="FunFam" id="3.30.365.10:FF:000003">
    <property type="entry name" value="Aldehyde oxidase 1"/>
    <property type="match status" value="1"/>
</dbReference>
<organism evidence="19 20">
    <name type="scientific">Euphydryas editha</name>
    <name type="common">Edith's checkerspot</name>
    <dbReference type="NCBI Taxonomy" id="104508"/>
    <lineage>
        <taxon>Eukaryota</taxon>
        <taxon>Metazoa</taxon>
        <taxon>Ecdysozoa</taxon>
        <taxon>Arthropoda</taxon>
        <taxon>Hexapoda</taxon>
        <taxon>Insecta</taxon>
        <taxon>Pterygota</taxon>
        <taxon>Neoptera</taxon>
        <taxon>Endopterygota</taxon>
        <taxon>Lepidoptera</taxon>
        <taxon>Glossata</taxon>
        <taxon>Ditrysia</taxon>
        <taxon>Papilionoidea</taxon>
        <taxon>Nymphalidae</taxon>
        <taxon>Nymphalinae</taxon>
        <taxon>Euphydryas</taxon>
    </lineage>
</organism>
<feature type="active site" description="Proton acceptor" evidence="15">
    <location>
        <position position="1183"/>
    </location>
</feature>
<dbReference type="SUPFAM" id="SSF54665">
    <property type="entry name" value="CO dehydrogenase molybdoprotein N-domain-like"/>
    <property type="match status" value="1"/>
</dbReference>
<feature type="binding site" evidence="16">
    <location>
        <position position="802"/>
    </location>
    <ligand>
        <name>substrate</name>
    </ligand>
</feature>
<feature type="binding site" evidence="17">
    <location>
        <position position="39"/>
    </location>
    <ligand>
        <name>[2Fe-2S] cluster</name>
        <dbReference type="ChEBI" id="CHEBI:190135"/>
        <label>2</label>
    </ligand>
</feature>
<accession>A0AAU9VAL8</accession>
<keyword evidence="8 17" id="KW-0479">Metal-binding</keyword>
<dbReference type="InterPro" id="IPR016169">
    <property type="entry name" value="FAD-bd_PCMH_sub2"/>
</dbReference>
<comment type="cofactor">
    <cofactor evidence="17">
        <name>Mo-molybdopterin</name>
        <dbReference type="ChEBI" id="CHEBI:71302"/>
    </cofactor>
    <text evidence="17">Binds 1 Mo-molybdopterin (Mo-MPT) cofactor per subunit.</text>
</comment>
<evidence type="ECO:0000259" key="18">
    <source>
        <dbReference type="PROSITE" id="PS51387"/>
    </source>
</evidence>
<dbReference type="InterPro" id="IPR036318">
    <property type="entry name" value="FAD-bd_PCMH-like_sf"/>
</dbReference>
<sequence>MPVCAVHGLAITTVEGIGNVQDKLHPVQERIARAHGSQCGFCTPGIVMSMYALLRSKIKIDYDNIETSLQGNLCRCTGYRPIIEGFKTFINIREGDNEKTTPCAMGQDCCKFNKKNEDILFNKSEFKPYCPTQEPIFPPELILNNQYHTSFLFYSGKNVVWFRPQSFKQMLILKHKYPDSKIVVGNTEIGVEIKFKKKYYPILISPKLIKEMNNIIIKDECVQIGAAVSLKDVNAFFQDTIKKYKGKAKILEAVTDILHWFAGSQIRNVASIGGNIMTASPVSDLNPIFMACSAKIIVSSLQRGKRKLTIDQNFFQGYRKVAIDKDEVILAIEIPFTDEMQYFKTYKQARRREDDISIVTAAFNVKIDKQQIVEEIKLCFGGMGPTTLFALKTSDSLKNLTWNEDMVNVAFKSLNNELMLDNSVPGGMPEYRKSLCLSLFFRFYMYVLNEIKFDELKIDSKDLSGSSELPRLQPTSSQCFEIKDVTRNNYDAVGIPVPHVSAMKQATGEAIYCDDVPSVEGELFLCLVISTESHAQILSIDSTKALLVPDVVAFFSASDLLKERNKMGPIFKDEEIFADKIVTSRSCVIGAVVAKTESAARKAKDLIKITYEKIQPTIITIEEAILQSSFYQEQPSKLEKGNVNDAFSKSTNVIEGCIRSGAQEHFYLETISAHATRKEDELEIICTTQSPADVALRISETLGIPNHKVIAKVKRIGGGFGGKETRSSVLAVPVAIAAYNLKKPVRGVLDRDEDMQIIGYRHPCLIKYKVAFDDDGKITGVIYDVYANVGNYMDISCSMIARAMTHVDNCYYIPNIQVKGYLCKTNMPSNTAFRGFGAPQAMLAAETMIRNVADALGKKYEDIVHLNLYEEGQLTHFNQMLTHCTISRCWNECIESSNYWHRKQLVDDYNRSHRWKKKGLTIVPTKYGISYQTDYLMQGGSLLLVYNDGSVLLTIGGVEMGQGLFTKMIQVASRALDVDVTKIHISEMATDKVPNSQPTAASISSDLYGMAVINACDTLKKRLEPYRKSNPNGKWEDWVKAAYLDKICLSATGFYAAPKIEYDCEKNFGKLFEYFTYGVACTEVIIDCLTGDHQVLRTDIIMDVGESLNPAIDIGQIEGAFVQGYGFFTMEEMLFAPSGEVLSKGPGAYKIPGFSDIPKEFNVSLLKGAPNPRAVYSSKAIGEPPLFLSASAYFAIKEAIKSARADAGFGTEFTLEVPATCARIRMACEDRITEQVKPTVKKTGQPWNIRP</sequence>
<gene>
    <name evidence="19" type="ORF">EEDITHA_LOCUS22325</name>
</gene>
<proteinExistence type="inferred from homology"/>
<keyword evidence="9 16" id="KW-0274">FAD</keyword>
<evidence type="ECO:0000256" key="12">
    <source>
        <dbReference type="ARBA" id="ARBA00023014"/>
    </source>
</evidence>